<organism evidence="1 2">
    <name type="scientific">Roridomyces roridus</name>
    <dbReference type="NCBI Taxonomy" id="1738132"/>
    <lineage>
        <taxon>Eukaryota</taxon>
        <taxon>Fungi</taxon>
        <taxon>Dikarya</taxon>
        <taxon>Basidiomycota</taxon>
        <taxon>Agaricomycotina</taxon>
        <taxon>Agaricomycetes</taxon>
        <taxon>Agaricomycetidae</taxon>
        <taxon>Agaricales</taxon>
        <taxon>Marasmiineae</taxon>
        <taxon>Mycenaceae</taxon>
        <taxon>Roridomyces</taxon>
    </lineage>
</organism>
<keyword evidence="2" id="KW-1185">Reference proteome</keyword>
<comment type="caution">
    <text evidence="1">The sequence shown here is derived from an EMBL/GenBank/DDBJ whole genome shotgun (WGS) entry which is preliminary data.</text>
</comment>
<dbReference type="EMBL" id="JARKIF010000019">
    <property type="protein sequence ID" value="KAJ7618607.1"/>
    <property type="molecule type" value="Genomic_DNA"/>
</dbReference>
<dbReference type="Proteomes" id="UP001221142">
    <property type="component" value="Unassembled WGS sequence"/>
</dbReference>
<name>A0AAD7BES9_9AGAR</name>
<protein>
    <submittedName>
        <fullName evidence="1">Uncharacterized protein</fullName>
    </submittedName>
</protein>
<evidence type="ECO:0000313" key="1">
    <source>
        <dbReference type="EMBL" id="KAJ7618607.1"/>
    </source>
</evidence>
<evidence type="ECO:0000313" key="2">
    <source>
        <dbReference type="Proteomes" id="UP001221142"/>
    </source>
</evidence>
<sequence>MHSGKRARRPANDQMPATDKTFSELLVSAGLATDRVLLAKEVAGKLRIPDCKTTRGLKKCHGSFETVSAALDNVYTQSREYSGSQVAAADNLALAILSIYSDIGEDTILRKRIVSETRFLERSVALLASPWAREAAVRLLSRLSHQHSTEVLPTVARFTSSILDCAEPHLTELPFVEKAVCVLSHAVTSAIHAATPNPKVVAALPRVLKFMLSVVLLPASTSTSFDHFIAFCHQNAPQYPAPFFSNPDSIDFLVACARSPDIGTRICSQRALIDACAQLADSQKIEPPLEFAARARIFERLHPYSRGAESSFSTFLQRTKKLEALVNEWKTNLNCSHLKLGKELAGLILHYETTIRACIQPGAAGAQEFLRMLRVCEAAVRNAADETNKLEVTADILRLQRLTSEGDVCPCVYAQEALKRNPSAPFFHYILANFACGRDESITLVVYANKGLQCVDGMTDYMQQQLLYLTVSHSLRVVSRMAQGLPSSENLRLKEIDALTKTALANARIFLRVAPLDHQLMPSMTAFGTHIHLLRNGHMWKDETFQSNGKFFAHVREITRCSPLGVPPSKDCHAFDKILERMSSAWDTWGPAISRQPKRDYKAAASNSDVDTLHSLTS</sequence>
<reference evidence="1" key="1">
    <citation type="submission" date="2023-03" db="EMBL/GenBank/DDBJ databases">
        <title>Massive genome expansion in bonnet fungi (Mycena s.s.) driven by repeated elements and novel gene families across ecological guilds.</title>
        <authorList>
            <consortium name="Lawrence Berkeley National Laboratory"/>
            <person name="Harder C.B."/>
            <person name="Miyauchi S."/>
            <person name="Viragh M."/>
            <person name="Kuo A."/>
            <person name="Thoen E."/>
            <person name="Andreopoulos B."/>
            <person name="Lu D."/>
            <person name="Skrede I."/>
            <person name="Drula E."/>
            <person name="Henrissat B."/>
            <person name="Morin E."/>
            <person name="Kohler A."/>
            <person name="Barry K."/>
            <person name="LaButti K."/>
            <person name="Morin E."/>
            <person name="Salamov A."/>
            <person name="Lipzen A."/>
            <person name="Mereny Z."/>
            <person name="Hegedus B."/>
            <person name="Baldrian P."/>
            <person name="Stursova M."/>
            <person name="Weitz H."/>
            <person name="Taylor A."/>
            <person name="Grigoriev I.V."/>
            <person name="Nagy L.G."/>
            <person name="Martin F."/>
            <person name="Kauserud H."/>
        </authorList>
    </citation>
    <scope>NUCLEOTIDE SEQUENCE</scope>
    <source>
        <strain evidence="1">9284</strain>
    </source>
</reference>
<proteinExistence type="predicted"/>
<gene>
    <name evidence="1" type="ORF">FB45DRAFT_1063233</name>
</gene>
<dbReference type="AlphaFoldDB" id="A0AAD7BES9"/>
<accession>A0AAD7BES9</accession>